<dbReference type="SUPFAM" id="SSF51338">
    <property type="entry name" value="Composite domain of metallo-dependent hydrolases"/>
    <property type="match status" value="1"/>
</dbReference>
<organism evidence="2 3">
    <name type="scientific">Oceanobacillus limi</name>
    <dbReference type="NCBI Taxonomy" id="930131"/>
    <lineage>
        <taxon>Bacteria</taxon>
        <taxon>Bacillati</taxon>
        <taxon>Bacillota</taxon>
        <taxon>Bacilli</taxon>
        <taxon>Bacillales</taxon>
        <taxon>Bacillaceae</taxon>
        <taxon>Oceanobacillus</taxon>
    </lineage>
</organism>
<dbReference type="OrthoDB" id="9767366at2"/>
<gene>
    <name evidence="2" type="ORF">SAMN05216389_10323</name>
</gene>
<dbReference type="RefSeq" id="WP_090867255.1">
    <property type="nucleotide sequence ID" value="NZ_FOHE01000003.1"/>
</dbReference>
<name>A0A1I0A2I6_9BACI</name>
<dbReference type="Gene3D" id="3.10.310.70">
    <property type="match status" value="1"/>
</dbReference>
<dbReference type="GO" id="GO:0016810">
    <property type="term" value="F:hydrolase activity, acting on carbon-nitrogen (but not peptide) bonds"/>
    <property type="evidence" value="ECO:0007669"/>
    <property type="project" value="InterPro"/>
</dbReference>
<dbReference type="Pfam" id="PF07969">
    <property type="entry name" value="Amidohydro_3"/>
    <property type="match status" value="1"/>
</dbReference>
<evidence type="ECO:0000313" key="3">
    <source>
        <dbReference type="Proteomes" id="UP000198618"/>
    </source>
</evidence>
<accession>A0A1I0A2I6</accession>
<dbReference type="InterPro" id="IPR032466">
    <property type="entry name" value="Metal_Hydrolase"/>
</dbReference>
<dbReference type="PANTHER" id="PTHR22642">
    <property type="entry name" value="IMIDAZOLONEPROPIONASE"/>
    <property type="match status" value="1"/>
</dbReference>
<dbReference type="EMBL" id="FOHE01000003">
    <property type="protein sequence ID" value="SES87854.1"/>
    <property type="molecule type" value="Genomic_DNA"/>
</dbReference>
<dbReference type="SUPFAM" id="SSF51556">
    <property type="entry name" value="Metallo-dependent hydrolases"/>
    <property type="match status" value="1"/>
</dbReference>
<evidence type="ECO:0000259" key="1">
    <source>
        <dbReference type="Pfam" id="PF07969"/>
    </source>
</evidence>
<dbReference type="PANTHER" id="PTHR22642:SF2">
    <property type="entry name" value="PROTEIN LONG AFTER FAR-RED 3"/>
    <property type="match status" value="1"/>
</dbReference>
<dbReference type="Proteomes" id="UP000198618">
    <property type="component" value="Unassembled WGS sequence"/>
</dbReference>
<sequence>MSTVDLIIKNATILTVDEKNSKAGSLAVANGRIEKIWPQLEPPLNEIETNPATEVIDLQGKTLIPGFIDTHNHLLMYSQFRKQANCSTPPNESIQDILDRVKELAANTPKGEWVMGWGYDDTLLQEKRHPTRDELDEVAPEHPVFLRHISVHFAAANSKALELAGVTEETPNPKGGHFGRDENGRLNGVLHELPALEPVQAIIPEPSAEELASLIGEATEDFLAEGITTSSDAGVGLDQGKIELEAHVKASADGRNPLRMRLMVLHHLLNEEGPYHGYTAAELTNEIEKRTNGNATLDSAKHFQDGSIQGMTGALRKPYHNDPNEYGELLNDQDDFNEEVLDLHKRGFRVTIHGNGDRAIGSILDAYENALTKAPREDHRHRIEHVQTATSEDLDKFKTLDVAASFFINHVYYWGDRHKNIFLGPARAKRINPLADASERDILYTLHSDCPITPISPLFSIWAAVNRVTRDGEILGEDQRISVEKALRTMTIDGAKLNFDENNTGSIEVGKLADFAVLDEDPTSIDPMKIRDIRVWSTFVGGEKVYERN</sequence>
<reference evidence="2 3" key="1">
    <citation type="submission" date="2016-10" db="EMBL/GenBank/DDBJ databases">
        <authorList>
            <person name="de Groot N.N."/>
        </authorList>
    </citation>
    <scope>NUCLEOTIDE SEQUENCE [LARGE SCALE GENOMIC DNA]</scope>
    <source>
        <strain evidence="2 3">IBRC-M 10780</strain>
    </source>
</reference>
<dbReference type="InterPro" id="IPR013108">
    <property type="entry name" value="Amidohydro_3"/>
</dbReference>
<dbReference type="InterPro" id="IPR033932">
    <property type="entry name" value="YtcJ-like"/>
</dbReference>
<dbReference type="CDD" id="cd01300">
    <property type="entry name" value="YtcJ_like"/>
    <property type="match status" value="1"/>
</dbReference>
<protein>
    <recommendedName>
        <fullName evidence="1">Amidohydrolase 3 domain-containing protein</fullName>
    </recommendedName>
</protein>
<keyword evidence="3" id="KW-1185">Reference proteome</keyword>
<dbReference type="STRING" id="930131.SAMN05216389_10323"/>
<dbReference type="AlphaFoldDB" id="A0A1I0A2I6"/>
<dbReference type="Gene3D" id="3.20.20.140">
    <property type="entry name" value="Metal-dependent hydrolases"/>
    <property type="match status" value="1"/>
</dbReference>
<evidence type="ECO:0000313" key="2">
    <source>
        <dbReference type="EMBL" id="SES87854.1"/>
    </source>
</evidence>
<feature type="domain" description="Amidohydrolase 3" evidence="1">
    <location>
        <begin position="54"/>
        <end position="546"/>
    </location>
</feature>
<dbReference type="Gene3D" id="2.30.40.10">
    <property type="entry name" value="Urease, subunit C, domain 1"/>
    <property type="match status" value="1"/>
</dbReference>
<dbReference type="InterPro" id="IPR011059">
    <property type="entry name" value="Metal-dep_hydrolase_composite"/>
</dbReference>
<proteinExistence type="predicted"/>